<gene>
    <name evidence="2" type="ORF">SO802_023340</name>
</gene>
<keyword evidence="3" id="KW-1185">Reference proteome</keyword>
<sequence>MASPSPPPDASEGSDGGNDGNAARPKKLAWNKPSNGGVVEASPVMEAVSWPALSESSKASPKSSADSTSKTLSDSPLSTSQLSRPPSTIRAVGFSHLSEMDKSMSVTVSDEYLNGHHQNSFSSRSSSRRDQDVAYSCGSCGYELNLSSCNRNTSTIGSKYGKSIKRGIISFFNIDESRFTQVDEIQCIPYFSKNSWGLFRRRTKLLCRKCGNDIGIAYNDFTSSQRLVSDVLDSSSGNEVSSCRKYNVKIRALQPSSSEESATQIYT</sequence>
<dbReference type="EMBL" id="JAZDWU010000008">
    <property type="protein sequence ID" value="KAK9993637.1"/>
    <property type="molecule type" value="Genomic_DNA"/>
</dbReference>
<evidence type="ECO:0000256" key="1">
    <source>
        <dbReference type="SAM" id="MobiDB-lite"/>
    </source>
</evidence>
<reference evidence="2 3" key="1">
    <citation type="submission" date="2024-01" db="EMBL/GenBank/DDBJ databases">
        <title>A telomere-to-telomere, gap-free genome of sweet tea (Lithocarpus litseifolius).</title>
        <authorList>
            <person name="Zhou J."/>
        </authorList>
    </citation>
    <scope>NUCLEOTIDE SEQUENCE [LARGE SCALE GENOMIC DNA]</scope>
    <source>
        <strain evidence="2">Zhou-2022a</strain>
        <tissue evidence="2">Leaf</tissue>
    </source>
</reference>
<dbReference type="Pfam" id="PF24046">
    <property type="entry name" value="At4g08330"/>
    <property type="match status" value="1"/>
</dbReference>
<feature type="compositionally biased region" description="Polar residues" evidence="1">
    <location>
        <begin position="71"/>
        <end position="86"/>
    </location>
</feature>
<evidence type="ECO:0000313" key="2">
    <source>
        <dbReference type="EMBL" id="KAK9993637.1"/>
    </source>
</evidence>
<dbReference type="AlphaFoldDB" id="A0AAW2C7X1"/>
<dbReference type="PANTHER" id="PTHR33674">
    <property type="entry name" value="METHIONINE-S-OXIDE REDUCTASE"/>
    <property type="match status" value="1"/>
</dbReference>
<feature type="region of interest" description="Disordered" evidence="1">
    <location>
        <begin position="51"/>
        <end position="86"/>
    </location>
</feature>
<dbReference type="InterPro" id="IPR045282">
    <property type="entry name" value="At4g08330-like"/>
</dbReference>
<feature type="compositionally biased region" description="Low complexity" evidence="1">
    <location>
        <begin position="52"/>
        <end position="70"/>
    </location>
</feature>
<protein>
    <submittedName>
        <fullName evidence="2">Uncharacterized protein</fullName>
    </submittedName>
</protein>
<evidence type="ECO:0000313" key="3">
    <source>
        <dbReference type="Proteomes" id="UP001459277"/>
    </source>
</evidence>
<comment type="caution">
    <text evidence="2">The sequence shown here is derived from an EMBL/GenBank/DDBJ whole genome shotgun (WGS) entry which is preliminary data.</text>
</comment>
<feature type="region of interest" description="Disordered" evidence="1">
    <location>
        <begin position="1"/>
        <end position="38"/>
    </location>
</feature>
<organism evidence="2 3">
    <name type="scientific">Lithocarpus litseifolius</name>
    <dbReference type="NCBI Taxonomy" id="425828"/>
    <lineage>
        <taxon>Eukaryota</taxon>
        <taxon>Viridiplantae</taxon>
        <taxon>Streptophyta</taxon>
        <taxon>Embryophyta</taxon>
        <taxon>Tracheophyta</taxon>
        <taxon>Spermatophyta</taxon>
        <taxon>Magnoliopsida</taxon>
        <taxon>eudicotyledons</taxon>
        <taxon>Gunneridae</taxon>
        <taxon>Pentapetalae</taxon>
        <taxon>rosids</taxon>
        <taxon>fabids</taxon>
        <taxon>Fagales</taxon>
        <taxon>Fagaceae</taxon>
        <taxon>Lithocarpus</taxon>
    </lineage>
</organism>
<accession>A0AAW2C7X1</accession>
<dbReference type="Proteomes" id="UP001459277">
    <property type="component" value="Unassembled WGS sequence"/>
</dbReference>
<name>A0AAW2C7X1_9ROSI</name>
<dbReference type="PANTHER" id="PTHR33674:SF8">
    <property type="entry name" value="OS01G0833400 PROTEIN"/>
    <property type="match status" value="1"/>
</dbReference>
<proteinExistence type="predicted"/>